<comment type="caution">
    <text evidence="1">The sequence shown here is derived from an EMBL/GenBank/DDBJ whole genome shotgun (WGS) entry which is preliminary data.</text>
</comment>
<protein>
    <submittedName>
        <fullName evidence="1">Uncharacterized protein</fullName>
    </submittedName>
</protein>
<keyword evidence="2" id="KW-1185">Reference proteome</keyword>
<proteinExistence type="predicted"/>
<reference evidence="1" key="1">
    <citation type="submission" date="2021-07" db="EMBL/GenBank/DDBJ databases">
        <authorList>
            <person name="Durling M."/>
        </authorList>
    </citation>
    <scope>NUCLEOTIDE SEQUENCE</scope>
</reference>
<dbReference type="Proteomes" id="UP000696280">
    <property type="component" value="Unassembled WGS sequence"/>
</dbReference>
<name>A0A9N9PPR1_9HELO</name>
<accession>A0A9N9PPR1</accession>
<dbReference type="OrthoDB" id="10410391at2759"/>
<organism evidence="1 2">
    <name type="scientific">Hymenoscyphus fraxineus</name>
    <dbReference type="NCBI Taxonomy" id="746836"/>
    <lineage>
        <taxon>Eukaryota</taxon>
        <taxon>Fungi</taxon>
        <taxon>Dikarya</taxon>
        <taxon>Ascomycota</taxon>
        <taxon>Pezizomycotina</taxon>
        <taxon>Leotiomycetes</taxon>
        <taxon>Helotiales</taxon>
        <taxon>Helotiaceae</taxon>
        <taxon>Hymenoscyphus</taxon>
    </lineage>
</organism>
<sequence length="100" mass="11460">MEHDPKWKATFRARICWIGYRYEDLALALAAQDGAKYTYTVIIEGQYVTAVLSVDELYPEKSQDPVPKHWKGLGAAEIRWFCVKVEGDHNSAKPYSTLPR</sequence>
<dbReference type="EMBL" id="CAJVRL010000025">
    <property type="protein sequence ID" value="CAG8949702.1"/>
    <property type="molecule type" value="Genomic_DNA"/>
</dbReference>
<evidence type="ECO:0000313" key="2">
    <source>
        <dbReference type="Proteomes" id="UP000696280"/>
    </source>
</evidence>
<gene>
    <name evidence="1" type="ORF">HYFRA_00004020</name>
</gene>
<evidence type="ECO:0000313" key="1">
    <source>
        <dbReference type="EMBL" id="CAG8949702.1"/>
    </source>
</evidence>
<dbReference type="AlphaFoldDB" id="A0A9N9PPR1"/>